<accession>A0A6J7SPR6</accession>
<organism evidence="1">
    <name type="scientific">freshwater metagenome</name>
    <dbReference type="NCBI Taxonomy" id="449393"/>
    <lineage>
        <taxon>unclassified sequences</taxon>
        <taxon>metagenomes</taxon>
        <taxon>ecological metagenomes</taxon>
    </lineage>
</organism>
<protein>
    <submittedName>
        <fullName evidence="1">Unannotated protein</fullName>
    </submittedName>
</protein>
<name>A0A6J7SPR6_9ZZZZ</name>
<reference evidence="1" key="1">
    <citation type="submission" date="2020-05" db="EMBL/GenBank/DDBJ databases">
        <authorList>
            <person name="Chiriac C."/>
            <person name="Salcher M."/>
            <person name="Ghai R."/>
            <person name="Kavagutti S V."/>
        </authorList>
    </citation>
    <scope>NUCLEOTIDE SEQUENCE</scope>
</reference>
<dbReference type="AlphaFoldDB" id="A0A6J7SPR6"/>
<evidence type="ECO:0000313" key="1">
    <source>
        <dbReference type="EMBL" id="CAB5043021.1"/>
    </source>
</evidence>
<proteinExistence type="predicted"/>
<dbReference type="EMBL" id="CAFBQC010000049">
    <property type="protein sequence ID" value="CAB5043021.1"/>
    <property type="molecule type" value="Genomic_DNA"/>
</dbReference>
<gene>
    <name evidence="1" type="ORF">UFOPK4242_00936</name>
</gene>
<sequence length="85" mass="8646">MAVASDATSTASVIIPESVFTATYPANSLPNACDATNKAVGDFRAISCATASALALTPWLWKSAFSTTTIDEIGPLVSVAARVAP</sequence>